<dbReference type="AlphaFoldDB" id="A0AAW1DQC7"/>
<keyword evidence="3" id="KW-1185">Reference proteome</keyword>
<name>A0AAW1DQC7_9HEMI</name>
<accession>A0AAW1DQC7</accession>
<proteinExistence type="predicted"/>
<comment type="caution">
    <text evidence="2">The sequence shown here is derived from an EMBL/GenBank/DDBJ whole genome shotgun (WGS) entry which is preliminary data.</text>
</comment>
<reference evidence="2 3" key="1">
    <citation type="submission" date="2022-12" db="EMBL/GenBank/DDBJ databases">
        <title>Chromosome-level genome assembly of true bugs.</title>
        <authorList>
            <person name="Ma L."/>
            <person name="Li H."/>
        </authorList>
    </citation>
    <scope>NUCLEOTIDE SEQUENCE [LARGE SCALE GENOMIC DNA]</scope>
    <source>
        <strain evidence="2">Lab_2022b</strain>
    </source>
</reference>
<sequence>MAADEGRSSIILCSICEGKFGSLDLMECGKLHWLCLSCDKVEVSSSYNILLNNLIKKISVLTEEIYFMKEIMLEKKSVMTCSCSCSNGTSSYTELCPANNNSSINENINNTQNKADIDSKNLNKEGKQPNITSQRGNYVKAIKTKSLKKRTDHDDSDLEMPNLTLQCNTNSKTLTEVEQKKIENANDNMGIVDKVEESNSVMQNMSDNKTTSGGHSRH</sequence>
<feature type="compositionally biased region" description="Polar residues" evidence="1">
    <location>
        <begin position="198"/>
        <end position="218"/>
    </location>
</feature>
<gene>
    <name evidence="2" type="ORF">O3M35_001017</name>
</gene>
<protein>
    <submittedName>
        <fullName evidence="2">Uncharacterized protein</fullName>
    </submittedName>
</protein>
<dbReference type="EMBL" id="JAPXFL010000001">
    <property type="protein sequence ID" value="KAK9512639.1"/>
    <property type="molecule type" value="Genomic_DNA"/>
</dbReference>
<dbReference type="Proteomes" id="UP001461498">
    <property type="component" value="Unassembled WGS sequence"/>
</dbReference>
<evidence type="ECO:0000313" key="2">
    <source>
        <dbReference type="EMBL" id="KAK9512639.1"/>
    </source>
</evidence>
<evidence type="ECO:0000313" key="3">
    <source>
        <dbReference type="Proteomes" id="UP001461498"/>
    </source>
</evidence>
<evidence type="ECO:0000256" key="1">
    <source>
        <dbReference type="SAM" id="MobiDB-lite"/>
    </source>
</evidence>
<feature type="region of interest" description="Disordered" evidence="1">
    <location>
        <begin position="197"/>
        <end position="218"/>
    </location>
</feature>
<organism evidence="2 3">
    <name type="scientific">Rhynocoris fuscipes</name>
    <dbReference type="NCBI Taxonomy" id="488301"/>
    <lineage>
        <taxon>Eukaryota</taxon>
        <taxon>Metazoa</taxon>
        <taxon>Ecdysozoa</taxon>
        <taxon>Arthropoda</taxon>
        <taxon>Hexapoda</taxon>
        <taxon>Insecta</taxon>
        <taxon>Pterygota</taxon>
        <taxon>Neoptera</taxon>
        <taxon>Paraneoptera</taxon>
        <taxon>Hemiptera</taxon>
        <taxon>Heteroptera</taxon>
        <taxon>Panheteroptera</taxon>
        <taxon>Cimicomorpha</taxon>
        <taxon>Reduviidae</taxon>
        <taxon>Harpactorinae</taxon>
        <taxon>Harpactorini</taxon>
        <taxon>Rhynocoris</taxon>
    </lineage>
</organism>